<feature type="transmembrane region" description="Helical" evidence="1">
    <location>
        <begin position="250"/>
        <end position="272"/>
    </location>
</feature>
<feature type="transmembrane region" description="Helical" evidence="1">
    <location>
        <begin position="147"/>
        <end position="169"/>
    </location>
</feature>
<sequence>MDLKYAREMVLPCVVCAATFAVALLMAIAGGVAGTRLLSAYVEVGIWAAIVAVIPWMLIPWLREPALRKVGPVTAVSAMVRERLLILLLPTLIFPIFMTGFTVAKTSFPLFTGFQWDGFWTAADALLFNGDPWRVTHALIGPTGSGYLVSAYTFGWGLVLGLALPLYAFSADPRHVTRAYTAMMSTWFVVGVVGASLFSSAGPIFADLVDPLLGEHFDPLHQSLTRLLPADDPILGSQQYLREAFDRREAFRAGGISAMPSMHLGVCAFLVILSWRTWWRAPAIMLWFIIWVASVHFGYHYALDGIIGSALAWACWKATAPMVAPAKLAPQSTLAAI</sequence>
<dbReference type="Pfam" id="PF14378">
    <property type="entry name" value="PAP2_3"/>
    <property type="match status" value="1"/>
</dbReference>
<keyword evidence="4" id="KW-1185">Reference proteome</keyword>
<accession>A0ABT0SAK1</accession>
<proteinExistence type="predicted"/>
<dbReference type="RefSeq" id="WP_249915805.1">
    <property type="nucleotide sequence ID" value="NZ_JAMGBB010000001.1"/>
</dbReference>
<dbReference type="EMBL" id="JAMGBB010000001">
    <property type="protein sequence ID" value="MCL6741421.1"/>
    <property type="molecule type" value="Genomic_DNA"/>
</dbReference>
<feature type="domain" description="Inositolphosphotransferase Aur1/Ipt1" evidence="2">
    <location>
        <begin position="151"/>
        <end position="316"/>
    </location>
</feature>
<feature type="transmembrane region" description="Helical" evidence="1">
    <location>
        <begin position="84"/>
        <end position="104"/>
    </location>
</feature>
<reference evidence="3" key="1">
    <citation type="submission" date="2022-05" db="EMBL/GenBank/DDBJ databases">
        <authorList>
            <person name="Jo J.-H."/>
            <person name="Im W.-T."/>
        </authorList>
    </citation>
    <scope>NUCLEOTIDE SEQUENCE</scope>
    <source>
        <strain evidence="3">RB56-2</strain>
    </source>
</reference>
<keyword evidence="1" id="KW-0812">Transmembrane</keyword>
<organism evidence="3 4">
    <name type="scientific">Sphingomonas brevis</name>
    <dbReference type="NCBI Taxonomy" id="2908206"/>
    <lineage>
        <taxon>Bacteria</taxon>
        <taxon>Pseudomonadati</taxon>
        <taxon>Pseudomonadota</taxon>
        <taxon>Alphaproteobacteria</taxon>
        <taxon>Sphingomonadales</taxon>
        <taxon>Sphingomonadaceae</taxon>
        <taxon>Sphingomonas</taxon>
    </lineage>
</organism>
<feature type="transmembrane region" description="Helical" evidence="1">
    <location>
        <begin position="181"/>
        <end position="206"/>
    </location>
</feature>
<evidence type="ECO:0000256" key="1">
    <source>
        <dbReference type="SAM" id="Phobius"/>
    </source>
</evidence>
<gene>
    <name evidence="3" type="ORF">LZ518_09790</name>
</gene>
<protein>
    <submittedName>
        <fullName evidence="3">Phosphatase PAP2 family protein</fullName>
    </submittedName>
</protein>
<dbReference type="InterPro" id="IPR026841">
    <property type="entry name" value="Aur1/Ipt1"/>
</dbReference>
<evidence type="ECO:0000313" key="4">
    <source>
        <dbReference type="Proteomes" id="UP001165383"/>
    </source>
</evidence>
<dbReference type="Proteomes" id="UP001165383">
    <property type="component" value="Unassembled WGS sequence"/>
</dbReference>
<comment type="caution">
    <text evidence="3">The sequence shown here is derived from an EMBL/GenBank/DDBJ whole genome shotgun (WGS) entry which is preliminary data.</text>
</comment>
<feature type="transmembrane region" description="Helical" evidence="1">
    <location>
        <begin position="284"/>
        <end position="303"/>
    </location>
</feature>
<keyword evidence="1" id="KW-0472">Membrane</keyword>
<evidence type="ECO:0000259" key="2">
    <source>
        <dbReference type="Pfam" id="PF14378"/>
    </source>
</evidence>
<feature type="transmembrane region" description="Helical" evidence="1">
    <location>
        <begin position="44"/>
        <end position="63"/>
    </location>
</feature>
<name>A0ABT0SAK1_9SPHN</name>
<evidence type="ECO:0000313" key="3">
    <source>
        <dbReference type="EMBL" id="MCL6741421.1"/>
    </source>
</evidence>
<keyword evidence="1" id="KW-1133">Transmembrane helix</keyword>